<name>A0ABU8YN95_9CYAN</name>
<comment type="similarity">
    <text evidence="7">Belongs to the gmhB family.</text>
</comment>
<dbReference type="PANTHER" id="PTHR42891:SF1">
    <property type="entry name" value="D-GLYCERO-BETA-D-MANNO-HEPTOSE-1,7-BISPHOSPHATE 7-PHOSPHATASE"/>
    <property type="match status" value="1"/>
</dbReference>
<dbReference type="InterPro" id="IPR036412">
    <property type="entry name" value="HAD-like_sf"/>
</dbReference>
<accession>A0ABU8YN95</accession>
<dbReference type="InterPro" id="IPR023214">
    <property type="entry name" value="HAD_sf"/>
</dbReference>
<evidence type="ECO:0000256" key="4">
    <source>
        <dbReference type="ARBA" id="ARBA00022801"/>
    </source>
</evidence>
<evidence type="ECO:0000256" key="3">
    <source>
        <dbReference type="ARBA" id="ARBA00022723"/>
    </source>
</evidence>
<dbReference type="SUPFAM" id="SSF56784">
    <property type="entry name" value="HAD-like"/>
    <property type="match status" value="1"/>
</dbReference>
<dbReference type="NCBIfam" id="TIGR01656">
    <property type="entry name" value="Histidinol-ppas"/>
    <property type="match status" value="1"/>
</dbReference>
<dbReference type="InterPro" id="IPR004446">
    <property type="entry name" value="Heptose_bisP_phosphatase"/>
</dbReference>
<evidence type="ECO:0000313" key="8">
    <source>
        <dbReference type="EMBL" id="MEK0185892.1"/>
    </source>
</evidence>
<dbReference type="Gene3D" id="3.40.50.1000">
    <property type="entry name" value="HAD superfamily/HAD-like"/>
    <property type="match status" value="1"/>
</dbReference>
<evidence type="ECO:0000256" key="2">
    <source>
        <dbReference type="ARBA" id="ARBA00022490"/>
    </source>
</evidence>
<evidence type="ECO:0000256" key="1">
    <source>
        <dbReference type="ARBA" id="ARBA00004496"/>
    </source>
</evidence>
<dbReference type="PIRSF" id="PIRSF004682">
    <property type="entry name" value="GmhB"/>
    <property type="match status" value="1"/>
</dbReference>
<comment type="caution">
    <text evidence="8">The sequence shown here is derived from an EMBL/GenBank/DDBJ whole genome shotgun (WGS) entry which is preliminary data.</text>
</comment>
<evidence type="ECO:0000256" key="7">
    <source>
        <dbReference type="PIRNR" id="PIRNR004682"/>
    </source>
</evidence>
<evidence type="ECO:0000256" key="6">
    <source>
        <dbReference type="ARBA" id="ARBA00031828"/>
    </source>
</evidence>
<keyword evidence="2 7" id="KW-0963">Cytoplasm</keyword>
<sequence>MAYFTKPQAILCDRDGTLIEDSHFLSHPDQIEWITGVLEALKFLKTQDISVLVVTNQSGVARGYFPVEAVEAVNDQMRRDAETASGAIADFYYCPHHPKGQVIQYSYVCDCRKPSPGLFIQAIAHHSLDPTRCWAIGDRLRDLEPGLQLGMKAFLVKTGYGIQEQQDLSKSPFSEQITVVSSMPEIINLISNESNSQQSKMLNVTH</sequence>
<protein>
    <recommendedName>
        <fullName evidence="6 7">D,D-heptose 1,7-bisphosphate phosphatase</fullName>
        <ecNumber evidence="7">3.1.3.-</ecNumber>
    </recommendedName>
</protein>
<evidence type="ECO:0000313" key="9">
    <source>
        <dbReference type="Proteomes" id="UP001384579"/>
    </source>
</evidence>
<dbReference type="EC" id="3.1.3.-" evidence="7"/>
<organism evidence="8 9">
    <name type="scientific">Microcoleus anatoxicus PTRS2</name>
    <dbReference type="NCBI Taxonomy" id="2705321"/>
    <lineage>
        <taxon>Bacteria</taxon>
        <taxon>Bacillati</taxon>
        <taxon>Cyanobacteriota</taxon>
        <taxon>Cyanophyceae</taxon>
        <taxon>Oscillatoriophycideae</taxon>
        <taxon>Oscillatoriales</taxon>
        <taxon>Microcoleaceae</taxon>
        <taxon>Microcoleus</taxon>
        <taxon>Microcoleus anatoxicus</taxon>
    </lineage>
</organism>
<dbReference type="PANTHER" id="PTHR42891">
    <property type="entry name" value="D-GLYCERO-BETA-D-MANNO-HEPTOSE-1,7-BISPHOSPHATE 7-PHOSPHATASE"/>
    <property type="match status" value="1"/>
</dbReference>
<dbReference type="CDD" id="cd07503">
    <property type="entry name" value="HAD_HisB-N"/>
    <property type="match status" value="1"/>
</dbReference>
<gene>
    <name evidence="8" type="ORF">WMG39_13700</name>
</gene>
<keyword evidence="9" id="KW-1185">Reference proteome</keyword>
<comment type="subcellular location">
    <subcellularLocation>
        <location evidence="1 7">Cytoplasm</location>
    </subcellularLocation>
</comment>
<dbReference type="EMBL" id="JBBLXS010000160">
    <property type="protein sequence ID" value="MEK0185892.1"/>
    <property type="molecule type" value="Genomic_DNA"/>
</dbReference>
<dbReference type="InterPro" id="IPR006549">
    <property type="entry name" value="HAD-SF_hydro_IIIA"/>
</dbReference>
<dbReference type="GO" id="GO:0016787">
    <property type="term" value="F:hydrolase activity"/>
    <property type="evidence" value="ECO:0007669"/>
    <property type="project" value="UniProtKB-KW"/>
</dbReference>
<dbReference type="RefSeq" id="WP_340541526.1">
    <property type="nucleotide sequence ID" value="NZ_JBBLXS010000160.1"/>
</dbReference>
<keyword evidence="4 7" id="KW-0378">Hydrolase</keyword>
<dbReference type="Proteomes" id="UP001384579">
    <property type="component" value="Unassembled WGS sequence"/>
</dbReference>
<keyword evidence="5 7" id="KW-0119">Carbohydrate metabolism</keyword>
<dbReference type="Pfam" id="PF13242">
    <property type="entry name" value="Hydrolase_like"/>
    <property type="match status" value="1"/>
</dbReference>
<proteinExistence type="inferred from homology"/>
<dbReference type="InterPro" id="IPR006543">
    <property type="entry name" value="Histidinol-phos"/>
</dbReference>
<dbReference type="NCBIfam" id="TIGR01662">
    <property type="entry name" value="HAD-SF-IIIA"/>
    <property type="match status" value="1"/>
</dbReference>
<reference evidence="8 9" key="1">
    <citation type="journal article" date="2020" name="Harmful Algae">
        <title>Molecular and morphological characterization of a novel dihydroanatoxin-a producing Microcoleus species (cyanobacteria) from the Russian River, California, USA.</title>
        <authorList>
            <person name="Conklin K.Y."/>
            <person name="Stancheva R."/>
            <person name="Otten T.G."/>
            <person name="Fadness R."/>
            <person name="Boyer G.L."/>
            <person name="Read B."/>
            <person name="Zhang X."/>
            <person name="Sheath R.G."/>
        </authorList>
    </citation>
    <scope>NUCLEOTIDE SEQUENCE [LARGE SCALE GENOMIC DNA]</scope>
    <source>
        <strain evidence="8 9">PTRS2</strain>
    </source>
</reference>
<keyword evidence="3" id="KW-0479">Metal-binding</keyword>
<evidence type="ECO:0000256" key="5">
    <source>
        <dbReference type="ARBA" id="ARBA00023277"/>
    </source>
</evidence>